<dbReference type="InterPro" id="IPR035925">
    <property type="entry name" value="BSD_dom_sf"/>
</dbReference>
<dbReference type="SMART" id="SM00751">
    <property type="entry name" value="BSD"/>
    <property type="match status" value="1"/>
</dbReference>
<organism evidence="3 4">
    <name type="scientific">[Myrmecia] bisecta</name>
    <dbReference type="NCBI Taxonomy" id="41462"/>
    <lineage>
        <taxon>Eukaryota</taxon>
        <taxon>Viridiplantae</taxon>
        <taxon>Chlorophyta</taxon>
        <taxon>core chlorophytes</taxon>
        <taxon>Trebouxiophyceae</taxon>
        <taxon>Trebouxiales</taxon>
        <taxon>Trebouxiaceae</taxon>
        <taxon>Myrmecia</taxon>
    </lineage>
</organism>
<dbReference type="Pfam" id="PF03909">
    <property type="entry name" value="BSD"/>
    <property type="match status" value="1"/>
</dbReference>
<feature type="region of interest" description="Disordered" evidence="1">
    <location>
        <begin position="101"/>
        <end position="122"/>
    </location>
</feature>
<evidence type="ECO:0000256" key="1">
    <source>
        <dbReference type="SAM" id="MobiDB-lite"/>
    </source>
</evidence>
<evidence type="ECO:0000313" key="3">
    <source>
        <dbReference type="EMBL" id="KAK9824342.1"/>
    </source>
</evidence>
<name>A0AAW1QTB3_9CHLO</name>
<evidence type="ECO:0000313" key="4">
    <source>
        <dbReference type="Proteomes" id="UP001489004"/>
    </source>
</evidence>
<dbReference type="SUPFAM" id="SSF140383">
    <property type="entry name" value="BSD domain-like"/>
    <property type="match status" value="1"/>
</dbReference>
<feature type="compositionally biased region" description="Polar residues" evidence="1">
    <location>
        <begin position="11"/>
        <end position="24"/>
    </location>
</feature>
<accession>A0AAW1QTB3</accession>
<sequence>MDGAHWITASRGESTSMNSRLTSGPSRCQLEARLTDGLPASQGLRSLHITDALNTRFAKPEEPGPSKAELEEYAITPEFREFIRSMTYSTFRGFPGQEVEQLPAEARPASSSEQQQQQQQRYLTPWQEHHAMLVTQCVKEINELRFVLCPKRMTDEQFWKIYFTLTRKYLPGAAFEAAPPEQPPMSRGADPTQDCAGQQADDTDEQRTNSSQHEAESGEEDDFEKYFSELNQADGASGGGHDHGDSDVAGDSGDEIDLEAYMQEMGADEEEEEV</sequence>
<dbReference type="Proteomes" id="UP001489004">
    <property type="component" value="Unassembled WGS sequence"/>
</dbReference>
<dbReference type="AlphaFoldDB" id="A0AAW1QTB3"/>
<dbReference type="Gene3D" id="1.10.3970.10">
    <property type="entry name" value="BSD domain"/>
    <property type="match status" value="1"/>
</dbReference>
<dbReference type="EMBL" id="JALJOR010000002">
    <property type="protein sequence ID" value="KAK9824342.1"/>
    <property type="molecule type" value="Genomic_DNA"/>
</dbReference>
<dbReference type="PROSITE" id="PS50858">
    <property type="entry name" value="BSD"/>
    <property type="match status" value="1"/>
</dbReference>
<proteinExistence type="predicted"/>
<feature type="domain" description="BSD" evidence="2">
    <location>
        <begin position="139"/>
        <end position="170"/>
    </location>
</feature>
<dbReference type="PANTHER" id="PTHR31923">
    <property type="entry name" value="BSD DOMAIN-CONTAINING PROTEIN"/>
    <property type="match status" value="1"/>
</dbReference>
<dbReference type="PANTHER" id="PTHR31923:SF1">
    <property type="entry name" value="BSD DOMAIN-CONTAINING PROTEIN"/>
    <property type="match status" value="1"/>
</dbReference>
<reference evidence="3 4" key="1">
    <citation type="journal article" date="2024" name="Nat. Commun.">
        <title>Phylogenomics reveals the evolutionary origins of lichenization in chlorophyte algae.</title>
        <authorList>
            <person name="Puginier C."/>
            <person name="Libourel C."/>
            <person name="Otte J."/>
            <person name="Skaloud P."/>
            <person name="Haon M."/>
            <person name="Grisel S."/>
            <person name="Petersen M."/>
            <person name="Berrin J.G."/>
            <person name="Delaux P.M."/>
            <person name="Dal Grande F."/>
            <person name="Keller J."/>
        </authorList>
    </citation>
    <scope>NUCLEOTIDE SEQUENCE [LARGE SCALE GENOMIC DNA]</scope>
    <source>
        <strain evidence="3 4">SAG 2043</strain>
    </source>
</reference>
<protein>
    <recommendedName>
        <fullName evidence="2">BSD domain-containing protein</fullName>
    </recommendedName>
</protein>
<evidence type="ECO:0000259" key="2">
    <source>
        <dbReference type="PROSITE" id="PS50858"/>
    </source>
</evidence>
<feature type="region of interest" description="Disordered" evidence="1">
    <location>
        <begin position="175"/>
        <end position="274"/>
    </location>
</feature>
<dbReference type="InterPro" id="IPR005607">
    <property type="entry name" value="BSD_dom"/>
</dbReference>
<feature type="region of interest" description="Disordered" evidence="1">
    <location>
        <begin position="1"/>
        <end position="24"/>
    </location>
</feature>
<gene>
    <name evidence="3" type="ORF">WJX72_009558</name>
</gene>
<keyword evidence="4" id="KW-1185">Reference proteome</keyword>
<comment type="caution">
    <text evidence="3">The sequence shown here is derived from an EMBL/GenBank/DDBJ whole genome shotgun (WGS) entry which is preliminary data.</text>
</comment>